<keyword evidence="1" id="KW-0378">Hydrolase</keyword>
<sequence length="298" mass="32294">MSLASWNDGAARSAILAYLDGIADVDAADRVAVVDNDGTLWCEKPAYIQAFFLLARLHEQAAADPELASSPVVQALLANDLAGAASHGMGEVVRVLMNTHADLTTEEFDVAVAHWLADFRHPRFGSGFTGLVYAPMLELLDLLREHGFRVFIVTGGGVDFVRPVARQLYGVQPDDVVGSAVEVEFTRRDGQVVLSRTAKLAGSPNEGPPKVVNIHARIGRRPLVAIGNSAGDREMLEYAHTGPLPSLCLVVDHDDEAREYKYGGEALTNPDAEPIATTAERFGWTTISMRDDWTRVFA</sequence>
<evidence type="ECO:0000313" key="2">
    <source>
        <dbReference type="Proteomes" id="UP001147653"/>
    </source>
</evidence>
<reference evidence="1" key="1">
    <citation type="submission" date="2022-10" db="EMBL/GenBank/DDBJ databases">
        <title>The WGS of Solirubrobacter phytolaccae KCTC 29190.</title>
        <authorList>
            <person name="Jiang Z."/>
        </authorList>
    </citation>
    <scope>NUCLEOTIDE SEQUENCE</scope>
    <source>
        <strain evidence="1">KCTC 29190</strain>
    </source>
</reference>
<keyword evidence="2" id="KW-1185">Reference proteome</keyword>
<dbReference type="AlphaFoldDB" id="A0A9X3S937"/>
<dbReference type="InterPro" id="IPR036412">
    <property type="entry name" value="HAD-like_sf"/>
</dbReference>
<protein>
    <submittedName>
        <fullName evidence="1">Haloacid dehalogenase-like hydrolase</fullName>
    </submittedName>
</protein>
<comment type="caution">
    <text evidence="1">The sequence shown here is derived from an EMBL/GenBank/DDBJ whole genome shotgun (WGS) entry which is preliminary data.</text>
</comment>
<accession>A0A9X3S937</accession>
<gene>
    <name evidence="1" type="ORF">OJ997_00965</name>
</gene>
<dbReference type="Pfam" id="PF12710">
    <property type="entry name" value="HAD"/>
    <property type="match status" value="1"/>
</dbReference>
<evidence type="ECO:0000313" key="1">
    <source>
        <dbReference type="EMBL" id="MDA0178850.1"/>
    </source>
</evidence>
<dbReference type="InterPro" id="IPR023214">
    <property type="entry name" value="HAD_sf"/>
</dbReference>
<dbReference type="GO" id="GO:0016787">
    <property type="term" value="F:hydrolase activity"/>
    <property type="evidence" value="ECO:0007669"/>
    <property type="project" value="UniProtKB-KW"/>
</dbReference>
<dbReference type="SUPFAM" id="SSF56784">
    <property type="entry name" value="HAD-like"/>
    <property type="match status" value="1"/>
</dbReference>
<name>A0A9X3S937_9ACTN</name>
<organism evidence="1 2">
    <name type="scientific">Solirubrobacter phytolaccae</name>
    <dbReference type="NCBI Taxonomy" id="1404360"/>
    <lineage>
        <taxon>Bacteria</taxon>
        <taxon>Bacillati</taxon>
        <taxon>Actinomycetota</taxon>
        <taxon>Thermoleophilia</taxon>
        <taxon>Solirubrobacterales</taxon>
        <taxon>Solirubrobacteraceae</taxon>
        <taxon>Solirubrobacter</taxon>
    </lineage>
</organism>
<dbReference type="Gene3D" id="3.40.50.1000">
    <property type="entry name" value="HAD superfamily/HAD-like"/>
    <property type="match status" value="1"/>
</dbReference>
<dbReference type="EMBL" id="JAPDDP010000002">
    <property type="protein sequence ID" value="MDA0178850.1"/>
    <property type="molecule type" value="Genomic_DNA"/>
</dbReference>
<proteinExistence type="predicted"/>
<dbReference type="Proteomes" id="UP001147653">
    <property type="component" value="Unassembled WGS sequence"/>
</dbReference>
<dbReference type="RefSeq" id="WP_270023119.1">
    <property type="nucleotide sequence ID" value="NZ_JAPDDP010000002.1"/>
</dbReference>